<name>A0ABW3N2A1_9FLAO</name>
<feature type="signal peptide" evidence="1">
    <location>
        <begin position="1"/>
        <end position="19"/>
    </location>
</feature>
<dbReference type="EMBL" id="JBHTJL010000003">
    <property type="protein sequence ID" value="MFD1061732.1"/>
    <property type="molecule type" value="Genomic_DNA"/>
</dbReference>
<dbReference type="PROSITE" id="PS51257">
    <property type="entry name" value="PROKAR_LIPOPROTEIN"/>
    <property type="match status" value="1"/>
</dbReference>
<dbReference type="Proteomes" id="UP001597013">
    <property type="component" value="Unassembled WGS sequence"/>
</dbReference>
<dbReference type="Pfam" id="PF19643">
    <property type="entry name" value="DUF6146"/>
    <property type="match status" value="1"/>
</dbReference>
<evidence type="ECO:0000313" key="2">
    <source>
        <dbReference type="EMBL" id="MFD1061732.1"/>
    </source>
</evidence>
<organism evidence="2 3">
    <name type="scientific">Winogradskyella litorisediminis</name>
    <dbReference type="NCBI Taxonomy" id="1156618"/>
    <lineage>
        <taxon>Bacteria</taxon>
        <taxon>Pseudomonadati</taxon>
        <taxon>Bacteroidota</taxon>
        <taxon>Flavobacteriia</taxon>
        <taxon>Flavobacteriales</taxon>
        <taxon>Flavobacteriaceae</taxon>
        <taxon>Winogradskyella</taxon>
    </lineage>
</organism>
<sequence>MKNSILLLLLLMLASGCKSIDGAKPISDEREESLVDNDTVVIDSDENTYEIIIIEPGFNAWLISNARPRNYYTQEYMEARNQIYVNNWNIRVNQPHQYDPSLYELQIDYNPREDYGYEINYKLYNYFIYFQLKYKQKLGPFTPRI</sequence>
<keyword evidence="1" id="KW-0732">Signal</keyword>
<proteinExistence type="predicted"/>
<feature type="chain" id="PRO_5045654468" evidence="1">
    <location>
        <begin position="20"/>
        <end position="145"/>
    </location>
</feature>
<evidence type="ECO:0000313" key="3">
    <source>
        <dbReference type="Proteomes" id="UP001597013"/>
    </source>
</evidence>
<evidence type="ECO:0000256" key="1">
    <source>
        <dbReference type="SAM" id="SignalP"/>
    </source>
</evidence>
<comment type="caution">
    <text evidence="2">The sequence shown here is derived from an EMBL/GenBank/DDBJ whole genome shotgun (WGS) entry which is preliminary data.</text>
</comment>
<reference evidence="3" key="1">
    <citation type="journal article" date="2019" name="Int. J. Syst. Evol. Microbiol.">
        <title>The Global Catalogue of Microorganisms (GCM) 10K type strain sequencing project: providing services to taxonomists for standard genome sequencing and annotation.</title>
        <authorList>
            <consortium name="The Broad Institute Genomics Platform"/>
            <consortium name="The Broad Institute Genome Sequencing Center for Infectious Disease"/>
            <person name="Wu L."/>
            <person name="Ma J."/>
        </authorList>
    </citation>
    <scope>NUCLEOTIDE SEQUENCE [LARGE SCALE GENOMIC DNA]</scope>
    <source>
        <strain evidence="3">CCUG 62215</strain>
    </source>
</reference>
<gene>
    <name evidence="2" type="ORF">ACFQ1Q_00640</name>
</gene>
<protein>
    <submittedName>
        <fullName evidence="2">DUF6146 family protein</fullName>
    </submittedName>
</protein>
<accession>A0ABW3N2A1</accession>
<dbReference type="InterPro" id="IPR046144">
    <property type="entry name" value="DUF6146"/>
</dbReference>
<keyword evidence="3" id="KW-1185">Reference proteome</keyword>
<dbReference type="RefSeq" id="WP_386126914.1">
    <property type="nucleotide sequence ID" value="NZ_JBHTJL010000003.1"/>
</dbReference>